<feature type="transmembrane region" description="Helical" evidence="7">
    <location>
        <begin position="237"/>
        <end position="261"/>
    </location>
</feature>
<dbReference type="SUPFAM" id="SSF103473">
    <property type="entry name" value="MFS general substrate transporter"/>
    <property type="match status" value="1"/>
</dbReference>
<dbReference type="Proteomes" id="UP000264146">
    <property type="component" value="Chromosome"/>
</dbReference>
<feature type="transmembrane region" description="Helical" evidence="7">
    <location>
        <begin position="299"/>
        <end position="316"/>
    </location>
</feature>
<dbReference type="PANTHER" id="PTHR43124:SF3">
    <property type="entry name" value="CHLORAMPHENICOL EFFLUX PUMP RV0191"/>
    <property type="match status" value="1"/>
</dbReference>
<keyword evidence="2" id="KW-0813">Transport</keyword>
<feature type="transmembrane region" description="Helical" evidence="7">
    <location>
        <begin position="45"/>
        <end position="65"/>
    </location>
</feature>
<keyword evidence="5 7" id="KW-1133">Transmembrane helix</keyword>
<dbReference type="InterPro" id="IPR011701">
    <property type="entry name" value="MFS"/>
</dbReference>
<gene>
    <name evidence="10" type="primary">pbuE_2</name>
    <name evidence="10" type="ORF">NCTC12218_02469</name>
</gene>
<evidence type="ECO:0000313" key="11">
    <source>
        <dbReference type="Proteomes" id="UP000264146"/>
    </source>
</evidence>
<evidence type="ECO:0000256" key="6">
    <source>
        <dbReference type="ARBA" id="ARBA00023136"/>
    </source>
</evidence>
<evidence type="ECO:0000256" key="7">
    <source>
        <dbReference type="SAM" id="Phobius"/>
    </source>
</evidence>
<evidence type="ECO:0000256" key="1">
    <source>
        <dbReference type="ARBA" id="ARBA00004651"/>
    </source>
</evidence>
<evidence type="ECO:0000256" key="2">
    <source>
        <dbReference type="ARBA" id="ARBA00022448"/>
    </source>
</evidence>
<feature type="transmembrane region" description="Helical" evidence="7">
    <location>
        <begin position="165"/>
        <end position="184"/>
    </location>
</feature>
<evidence type="ECO:0000313" key="9">
    <source>
        <dbReference type="EMBL" id="CAD7360767.1"/>
    </source>
</evidence>
<keyword evidence="3" id="KW-1003">Cell membrane</keyword>
<dbReference type="PROSITE" id="PS50850">
    <property type="entry name" value="MFS"/>
    <property type="match status" value="1"/>
</dbReference>
<dbReference type="InterPro" id="IPR050189">
    <property type="entry name" value="MFS_Efflux_Transporters"/>
</dbReference>
<feature type="transmembrane region" description="Helical" evidence="7">
    <location>
        <begin position="205"/>
        <end position="225"/>
    </location>
</feature>
<feature type="transmembrane region" description="Helical" evidence="7">
    <location>
        <begin position="77"/>
        <end position="99"/>
    </location>
</feature>
<dbReference type="InterPro" id="IPR020846">
    <property type="entry name" value="MFS_dom"/>
</dbReference>
<feature type="transmembrane region" description="Helical" evidence="7">
    <location>
        <begin position="328"/>
        <end position="346"/>
    </location>
</feature>
<sequence>MYNEVRSQLRLSLAWLTLFLVGTDLFVVSPLLPNMLREFNISAQQASWIVTSFAVMYAVMAPLFGVLADRWGKKKNIVIGLILFSFANGLTFIASSYFVLVLSRVWAGGAAAMITSSVFALTGDLAPKNKNGLYLSIATSGFLTEIWVGAPIGNLIGNITNWRTVFIILAIGTLALSALNGFALPGHMRAQSHRSLHFEQFKGMIRDVLVTTFWALAVYGVYTFLGEIFKSETGLSSLMTSVAFTFYGIGALIGSVSGGWFSDRLGNNRVIKIGMTGLAILLVVVGLTVTHPLILFPSLTLWAFSGYLFFSAYQSFISKRNATFSGSIMAWNQTAMYVGITLGAWIGGGLIAHHLILLLFVSCATSALIGLICYRFKVVS</sequence>
<evidence type="ECO:0000259" key="8">
    <source>
        <dbReference type="PROSITE" id="PS50850"/>
    </source>
</evidence>
<comment type="subcellular location">
    <subcellularLocation>
        <location evidence="1">Cell membrane</location>
        <topology evidence="1">Multi-pass membrane protein</topology>
    </subcellularLocation>
</comment>
<dbReference type="InterPro" id="IPR036259">
    <property type="entry name" value="MFS_trans_sf"/>
</dbReference>
<name>A0A7Z7QRH0_STASC</name>
<evidence type="ECO:0000256" key="3">
    <source>
        <dbReference type="ARBA" id="ARBA00022475"/>
    </source>
</evidence>
<feature type="transmembrane region" description="Helical" evidence="7">
    <location>
        <begin position="352"/>
        <end position="374"/>
    </location>
</feature>
<dbReference type="GO" id="GO:0022857">
    <property type="term" value="F:transmembrane transporter activity"/>
    <property type="evidence" value="ECO:0007669"/>
    <property type="project" value="InterPro"/>
</dbReference>
<feature type="transmembrane region" description="Helical" evidence="7">
    <location>
        <begin position="273"/>
        <end position="293"/>
    </location>
</feature>
<dbReference type="EMBL" id="LR962863">
    <property type="protein sequence ID" value="CAD7360767.1"/>
    <property type="molecule type" value="Genomic_DNA"/>
</dbReference>
<accession>A0A7Z7QRH0</accession>
<dbReference type="AlphaFoldDB" id="A0A7Z7QRH0"/>
<dbReference type="PANTHER" id="PTHR43124">
    <property type="entry name" value="PURINE EFFLUX PUMP PBUE"/>
    <property type="match status" value="1"/>
</dbReference>
<dbReference type="RefSeq" id="WP_126496492.1">
    <property type="nucleotide sequence ID" value="NZ_LR962863.1"/>
</dbReference>
<evidence type="ECO:0000256" key="4">
    <source>
        <dbReference type="ARBA" id="ARBA00022692"/>
    </source>
</evidence>
<dbReference type="Pfam" id="PF07690">
    <property type="entry name" value="MFS_1"/>
    <property type="match status" value="1"/>
</dbReference>
<protein>
    <submittedName>
        <fullName evidence="10">Major facilitator superfamily protein</fullName>
    </submittedName>
</protein>
<feature type="transmembrane region" description="Helical" evidence="7">
    <location>
        <begin position="133"/>
        <end position="153"/>
    </location>
</feature>
<dbReference type="CDD" id="cd17324">
    <property type="entry name" value="MFS_NepI_like"/>
    <property type="match status" value="1"/>
</dbReference>
<reference evidence="10" key="1">
    <citation type="submission" date="2018-06" db="EMBL/GenBank/DDBJ databases">
        <authorList>
            <consortium name="Pathogen Informatics"/>
            <person name="Doyle S."/>
        </authorList>
    </citation>
    <scope>NUCLEOTIDE SEQUENCE [LARGE SCALE GENOMIC DNA]</scope>
    <source>
        <strain evidence="10">NCTC12218</strain>
    </source>
</reference>
<feature type="domain" description="Major facilitator superfamily (MFS) profile" evidence="8">
    <location>
        <begin position="10"/>
        <end position="380"/>
    </location>
</feature>
<dbReference type="GO" id="GO:0005886">
    <property type="term" value="C:plasma membrane"/>
    <property type="evidence" value="ECO:0007669"/>
    <property type="project" value="UniProtKB-SubCell"/>
</dbReference>
<keyword evidence="6 7" id="KW-0472">Membrane</keyword>
<reference evidence="9 11" key="2">
    <citation type="submission" date="2020-11" db="EMBL/GenBank/DDBJ databases">
        <authorList>
            <consortium name="Pathogen Informatics"/>
        </authorList>
    </citation>
    <scope>NUCLEOTIDE SEQUENCE [LARGE SCALE GENOMIC DNA]</scope>
    <source>
        <strain evidence="9 11">NCTC12218</strain>
    </source>
</reference>
<dbReference type="EMBL" id="UHEF01000001">
    <property type="protein sequence ID" value="SUM90420.1"/>
    <property type="molecule type" value="Genomic_DNA"/>
</dbReference>
<proteinExistence type="predicted"/>
<evidence type="ECO:0000313" key="10">
    <source>
        <dbReference type="EMBL" id="SUM90420.1"/>
    </source>
</evidence>
<dbReference type="Gene3D" id="1.20.1250.20">
    <property type="entry name" value="MFS general substrate transporter like domains"/>
    <property type="match status" value="2"/>
</dbReference>
<feature type="transmembrane region" description="Helical" evidence="7">
    <location>
        <begin position="12"/>
        <end position="33"/>
    </location>
</feature>
<organism evidence="10">
    <name type="scientific">Staphylococcus schleiferi</name>
    <dbReference type="NCBI Taxonomy" id="1295"/>
    <lineage>
        <taxon>Bacteria</taxon>
        <taxon>Bacillati</taxon>
        <taxon>Bacillota</taxon>
        <taxon>Bacilli</taxon>
        <taxon>Bacillales</taxon>
        <taxon>Staphylococcaceae</taxon>
        <taxon>Staphylococcus</taxon>
    </lineage>
</organism>
<feature type="transmembrane region" description="Helical" evidence="7">
    <location>
        <begin position="105"/>
        <end position="126"/>
    </location>
</feature>
<keyword evidence="4 7" id="KW-0812">Transmembrane</keyword>
<evidence type="ECO:0000256" key="5">
    <source>
        <dbReference type="ARBA" id="ARBA00022989"/>
    </source>
</evidence>